<keyword evidence="1" id="KW-1133">Transmembrane helix</keyword>
<keyword evidence="1" id="KW-0812">Transmembrane</keyword>
<evidence type="ECO:0000313" key="3">
    <source>
        <dbReference type="Proteomes" id="UP000660862"/>
    </source>
</evidence>
<name>A0A917HU14_9SPHI</name>
<feature type="transmembrane region" description="Helical" evidence="1">
    <location>
        <begin position="64"/>
        <end position="84"/>
    </location>
</feature>
<keyword evidence="3" id="KW-1185">Reference proteome</keyword>
<protein>
    <submittedName>
        <fullName evidence="2">Uncharacterized protein</fullName>
    </submittedName>
</protein>
<evidence type="ECO:0000256" key="1">
    <source>
        <dbReference type="SAM" id="Phobius"/>
    </source>
</evidence>
<reference evidence="2" key="1">
    <citation type="journal article" date="2014" name="Int. J. Syst. Evol. Microbiol.">
        <title>Complete genome sequence of Corynebacterium casei LMG S-19264T (=DSM 44701T), isolated from a smear-ripened cheese.</title>
        <authorList>
            <consortium name="US DOE Joint Genome Institute (JGI-PGF)"/>
            <person name="Walter F."/>
            <person name="Albersmeier A."/>
            <person name="Kalinowski J."/>
            <person name="Ruckert C."/>
        </authorList>
    </citation>
    <scope>NUCLEOTIDE SEQUENCE</scope>
    <source>
        <strain evidence="2">CGMCC 1.12195</strain>
    </source>
</reference>
<dbReference type="RefSeq" id="WP_188506442.1">
    <property type="nucleotide sequence ID" value="NZ_BMER01000002.1"/>
</dbReference>
<proteinExistence type="predicted"/>
<organism evidence="2 3">
    <name type="scientific">Parapedobacter pyrenivorans</name>
    <dbReference type="NCBI Taxonomy" id="1305674"/>
    <lineage>
        <taxon>Bacteria</taxon>
        <taxon>Pseudomonadati</taxon>
        <taxon>Bacteroidota</taxon>
        <taxon>Sphingobacteriia</taxon>
        <taxon>Sphingobacteriales</taxon>
        <taxon>Sphingobacteriaceae</taxon>
        <taxon>Parapedobacter</taxon>
    </lineage>
</organism>
<accession>A0A917HU14</accession>
<gene>
    <name evidence="2" type="ORF">GCM10007415_25630</name>
</gene>
<keyword evidence="1" id="KW-0472">Membrane</keyword>
<evidence type="ECO:0000313" key="2">
    <source>
        <dbReference type="EMBL" id="GGG90109.1"/>
    </source>
</evidence>
<dbReference type="AlphaFoldDB" id="A0A917HU14"/>
<reference evidence="2" key="2">
    <citation type="submission" date="2020-09" db="EMBL/GenBank/DDBJ databases">
        <authorList>
            <person name="Sun Q."/>
            <person name="Zhou Y."/>
        </authorList>
    </citation>
    <scope>NUCLEOTIDE SEQUENCE</scope>
    <source>
        <strain evidence="2">CGMCC 1.12195</strain>
    </source>
</reference>
<dbReference type="EMBL" id="BMER01000002">
    <property type="protein sequence ID" value="GGG90109.1"/>
    <property type="molecule type" value="Genomic_DNA"/>
</dbReference>
<sequence>MHAKPVIYDFPIHLRKDESVSSRYLSWFREDIRRLDDTRFLAWLTADIVKQDGHIHWPDNLDQIIGFMLLPLVILGILAISYVYSRKPVPSGRTHYQTTDPYQLAVSGNR</sequence>
<dbReference type="Proteomes" id="UP000660862">
    <property type="component" value="Unassembled WGS sequence"/>
</dbReference>
<comment type="caution">
    <text evidence="2">The sequence shown here is derived from an EMBL/GenBank/DDBJ whole genome shotgun (WGS) entry which is preliminary data.</text>
</comment>